<keyword evidence="7" id="KW-1185">Reference proteome</keyword>
<keyword evidence="4" id="KW-1133">Transmembrane helix</keyword>
<evidence type="ECO:0000256" key="3">
    <source>
        <dbReference type="ARBA" id="ARBA00022679"/>
    </source>
</evidence>
<dbReference type="CDD" id="cd06423">
    <property type="entry name" value="CESA_like"/>
    <property type="match status" value="1"/>
</dbReference>
<evidence type="ECO:0000259" key="5">
    <source>
        <dbReference type="Pfam" id="PF00535"/>
    </source>
</evidence>
<dbReference type="SUPFAM" id="SSF53448">
    <property type="entry name" value="Nucleotide-diphospho-sugar transferases"/>
    <property type="match status" value="1"/>
</dbReference>
<dbReference type="GO" id="GO:0016757">
    <property type="term" value="F:glycosyltransferase activity"/>
    <property type="evidence" value="ECO:0007669"/>
    <property type="project" value="UniProtKB-KW"/>
</dbReference>
<comment type="similarity">
    <text evidence="1">Belongs to the glycosyltransferase 2 family.</text>
</comment>
<dbReference type="Gene3D" id="3.90.550.10">
    <property type="entry name" value="Spore Coat Polysaccharide Biosynthesis Protein SpsA, Chain A"/>
    <property type="match status" value="1"/>
</dbReference>
<evidence type="ECO:0000256" key="1">
    <source>
        <dbReference type="ARBA" id="ARBA00006739"/>
    </source>
</evidence>
<dbReference type="PANTHER" id="PTHR43630:SF1">
    <property type="entry name" value="POLY-BETA-1,6-N-ACETYL-D-GLUCOSAMINE SYNTHASE"/>
    <property type="match status" value="1"/>
</dbReference>
<reference evidence="6 7" key="1">
    <citation type="submission" date="2023-03" db="EMBL/GenBank/DDBJ databases">
        <title>Genome sequencing of Aquirufa.</title>
        <authorList>
            <person name="Pitt A."/>
            <person name="Hahn M.W."/>
        </authorList>
    </citation>
    <scope>NUCLEOTIDE SEQUENCE [LARGE SCALE GENOMIC DNA]</scope>
    <source>
        <strain evidence="6 7">WAEICH-18A</strain>
    </source>
</reference>
<name>A0ABT6BND3_9BACT</name>
<evidence type="ECO:0000256" key="4">
    <source>
        <dbReference type="SAM" id="Phobius"/>
    </source>
</evidence>
<gene>
    <name evidence="6" type="ORF">PQG43_12765</name>
</gene>
<dbReference type="EC" id="2.4.-.-" evidence="6"/>
<dbReference type="Proteomes" id="UP001321344">
    <property type="component" value="Unassembled WGS sequence"/>
</dbReference>
<dbReference type="PANTHER" id="PTHR43630">
    <property type="entry name" value="POLY-BETA-1,6-N-ACETYL-D-GLUCOSAMINE SYNTHASE"/>
    <property type="match status" value="1"/>
</dbReference>
<dbReference type="InterPro" id="IPR029044">
    <property type="entry name" value="Nucleotide-diphossugar_trans"/>
</dbReference>
<evidence type="ECO:0000313" key="6">
    <source>
        <dbReference type="EMBL" id="MDF5691736.1"/>
    </source>
</evidence>
<feature type="domain" description="Glycosyltransferase 2-like" evidence="5">
    <location>
        <begin position="59"/>
        <end position="106"/>
    </location>
</feature>
<dbReference type="Pfam" id="PF13641">
    <property type="entry name" value="Glyco_tranf_2_3"/>
    <property type="match status" value="1"/>
</dbReference>
<proteinExistence type="inferred from homology"/>
<feature type="transmembrane region" description="Helical" evidence="4">
    <location>
        <begin position="6"/>
        <end position="31"/>
    </location>
</feature>
<accession>A0ABT6BND3</accession>
<protein>
    <submittedName>
        <fullName evidence="6">Glycosyltransferase</fullName>
        <ecNumber evidence="6">2.4.-.-</ecNumber>
    </submittedName>
</protein>
<dbReference type="Pfam" id="PF00535">
    <property type="entry name" value="Glycos_transf_2"/>
    <property type="match status" value="1"/>
</dbReference>
<comment type="caution">
    <text evidence="6">The sequence shown here is derived from an EMBL/GenBank/DDBJ whole genome shotgun (WGS) entry which is preliminary data.</text>
</comment>
<dbReference type="RefSeq" id="WP_276344909.1">
    <property type="nucleotide sequence ID" value="NZ_JARJOW010000011.1"/>
</dbReference>
<evidence type="ECO:0000256" key="2">
    <source>
        <dbReference type="ARBA" id="ARBA00022676"/>
    </source>
</evidence>
<keyword evidence="3 6" id="KW-0808">Transferase</keyword>
<keyword evidence="2 6" id="KW-0328">Glycosyltransferase</keyword>
<dbReference type="InterPro" id="IPR001173">
    <property type="entry name" value="Glyco_trans_2-like"/>
</dbReference>
<keyword evidence="4" id="KW-0812">Transmembrane</keyword>
<keyword evidence="4" id="KW-0472">Membrane</keyword>
<evidence type="ECO:0000313" key="7">
    <source>
        <dbReference type="Proteomes" id="UP001321344"/>
    </source>
</evidence>
<sequence length="348" mass="39304">MDILLFALSIIMVFYALFVVLCYVWMVYSAYGEMEKYKKANDYIDYSLLLSSPLVPGISIIAPAYNEELNINYNVKSLLSLYYNLYEVIVVNDGSKDQTLQQLIEEFDLVKVNFYQQNKLNTQAIRGIYRSKNHLYFRLTVVDKENGGKADALNAGINVAKFELTATIDVDCILDNNVLLKLARPFLTHGKDVIAVGGAVKVANSSTIFNGRILDVKLPQSLLAKLQVLEYIRAFSIGRLSWSSINSLILVSGALGVFNKKVLIESGAYQTDTVGEDIELIVRMRKHKQKQNKPSKVVYVPEPLCWTEVPEDVNVLIGQRNRWTRGAIDTLLRHKDLLLKAPSRKVCK</sequence>
<dbReference type="EMBL" id="JARJOW010000011">
    <property type="protein sequence ID" value="MDF5691736.1"/>
    <property type="molecule type" value="Genomic_DNA"/>
</dbReference>
<organism evidence="6 7">
    <name type="scientific">Aquirufa aurantiipilula</name>
    <dbReference type="NCBI Taxonomy" id="2696561"/>
    <lineage>
        <taxon>Bacteria</taxon>
        <taxon>Pseudomonadati</taxon>
        <taxon>Bacteroidota</taxon>
        <taxon>Cytophagia</taxon>
        <taxon>Cytophagales</taxon>
        <taxon>Flectobacillaceae</taxon>
        <taxon>Aquirufa</taxon>
    </lineage>
</organism>